<keyword evidence="3" id="KW-0805">Transcription regulation</keyword>
<dbReference type="EMBL" id="JAUIZM010000006">
    <property type="protein sequence ID" value="KAK1379071.1"/>
    <property type="molecule type" value="Genomic_DNA"/>
</dbReference>
<dbReference type="GO" id="GO:0000160">
    <property type="term" value="P:phosphorelay signal transduction system"/>
    <property type="evidence" value="ECO:0007669"/>
    <property type="project" value="UniProtKB-KW"/>
</dbReference>
<name>A0AAD8I4R5_9APIA</name>
<dbReference type="InterPro" id="IPR009057">
    <property type="entry name" value="Homeodomain-like_sf"/>
</dbReference>
<feature type="region of interest" description="Disordered" evidence="7">
    <location>
        <begin position="1"/>
        <end position="66"/>
    </location>
</feature>
<dbReference type="Proteomes" id="UP001237642">
    <property type="component" value="Unassembled WGS sequence"/>
</dbReference>
<dbReference type="PANTHER" id="PTHR43874:SF19">
    <property type="entry name" value="RESPONSE REGULATOR 23-RELATED"/>
    <property type="match status" value="1"/>
</dbReference>
<keyword evidence="6" id="KW-0597">Phosphoprotein</keyword>
<comment type="subcellular location">
    <subcellularLocation>
        <location evidence="1">Nucleus</location>
    </subcellularLocation>
</comment>
<dbReference type="InterPro" id="IPR045279">
    <property type="entry name" value="ARR-like"/>
</dbReference>
<accession>A0AAD8I4R5</accession>
<dbReference type="FunFam" id="1.10.10.60:FF:000007">
    <property type="entry name" value="Two-component response regulator"/>
    <property type="match status" value="1"/>
</dbReference>
<evidence type="ECO:0000313" key="9">
    <source>
        <dbReference type="EMBL" id="KAK1379071.1"/>
    </source>
</evidence>
<feature type="domain" description="Response regulatory" evidence="8">
    <location>
        <begin position="193"/>
        <end position="307"/>
    </location>
</feature>
<keyword evidence="5" id="KW-0539">Nucleus</keyword>
<protein>
    <recommendedName>
        <fullName evidence="8">Response regulatory domain-containing protein</fullName>
    </recommendedName>
</protein>
<dbReference type="InterPro" id="IPR015813">
    <property type="entry name" value="Pyrv/PenolPyrv_kinase-like_dom"/>
</dbReference>
<reference evidence="9" key="1">
    <citation type="submission" date="2023-02" db="EMBL/GenBank/DDBJ databases">
        <title>Genome of toxic invasive species Heracleum sosnowskyi carries increased number of genes despite the absence of recent whole-genome duplications.</title>
        <authorList>
            <person name="Schelkunov M."/>
            <person name="Shtratnikova V."/>
            <person name="Makarenko M."/>
            <person name="Klepikova A."/>
            <person name="Omelchenko D."/>
            <person name="Novikova G."/>
            <person name="Obukhova E."/>
            <person name="Bogdanov V."/>
            <person name="Penin A."/>
            <person name="Logacheva M."/>
        </authorList>
    </citation>
    <scope>NUCLEOTIDE SEQUENCE</scope>
    <source>
        <strain evidence="9">Hsosn_3</strain>
        <tissue evidence="9">Leaf</tissue>
    </source>
</reference>
<dbReference type="Gene3D" id="3.40.50.2300">
    <property type="match status" value="1"/>
</dbReference>
<feature type="modified residue" description="4-aspartylphosphate" evidence="6">
    <location>
        <position position="243"/>
    </location>
</feature>
<dbReference type="GO" id="GO:0003677">
    <property type="term" value="F:DNA binding"/>
    <property type="evidence" value="ECO:0007669"/>
    <property type="project" value="InterPro"/>
</dbReference>
<dbReference type="InterPro" id="IPR006447">
    <property type="entry name" value="Myb_dom_plants"/>
</dbReference>
<dbReference type="GO" id="GO:0006099">
    <property type="term" value="P:tricarboxylic acid cycle"/>
    <property type="evidence" value="ECO:0007669"/>
    <property type="project" value="InterPro"/>
</dbReference>
<keyword evidence="4" id="KW-0804">Transcription</keyword>
<evidence type="ECO:0000256" key="7">
    <source>
        <dbReference type="SAM" id="MobiDB-lite"/>
    </source>
</evidence>
<keyword evidence="10" id="KW-1185">Reference proteome</keyword>
<dbReference type="SMART" id="SM00448">
    <property type="entry name" value="REC"/>
    <property type="match status" value="1"/>
</dbReference>
<dbReference type="Pfam" id="PF00311">
    <property type="entry name" value="PEPcase"/>
    <property type="match status" value="1"/>
</dbReference>
<keyword evidence="2" id="KW-0902">Two-component regulatory system</keyword>
<dbReference type="GO" id="GO:0005634">
    <property type="term" value="C:nucleus"/>
    <property type="evidence" value="ECO:0007669"/>
    <property type="project" value="UniProtKB-SubCell"/>
</dbReference>
<dbReference type="Gene3D" id="1.10.10.60">
    <property type="entry name" value="Homeodomain-like"/>
    <property type="match status" value="1"/>
</dbReference>
<dbReference type="GO" id="GO:0008964">
    <property type="term" value="F:phosphoenolpyruvate carboxylase activity"/>
    <property type="evidence" value="ECO:0007669"/>
    <property type="project" value="InterPro"/>
</dbReference>
<evidence type="ECO:0000256" key="4">
    <source>
        <dbReference type="ARBA" id="ARBA00023163"/>
    </source>
</evidence>
<dbReference type="SUPFAM" id="SSF51621">
    <property type="entry name" value="Phosphoenolpyruvate/pyruvate domain"/>
    <property type="match status" value="1"/>
</dbReference>
<proteinExistence type="predicted"/>
<gene>
    <name evidence="9" type="ORF">POM88_025815</name>
</gene>
<dbReference type="InterPro" id="IPR001789">
    <property type="entry name" value="Sig_transdc_resp-reg_receiver"/>
</dbReference>
<evidence type="ECO:0000313" key="10">
    <source>
        <dbReference type="Proteomes" id="UP001237642"/>
    </source>
</evidence>
<dbReference type="AlphaFoldDB" id="A0AAD8I4R5"/>
<evidence type="ECO:0000256" key="6">
    <source>
        <dbReference type="PROSITE-ProRule" id="PRU00169"/>
    </source>
</evidence>
<dbReference type="InterPro" id="IPR021135">
    <property type="entry name" value="PEP_COase"/>
</dbReference>
<dbReference type="InterPro" id="IPR011006">
    <property type="entry name" value="CheY-like_superfamily"/>
</dbReference>
<dbReference type="SUPFAM" id="SSF52172">
    <property type="entry name" value="CheY-like"/>
    <property type="match status" value="1"/>
</dbReference>
<dbReference type="PANTHER" id="PTHR43874">
    <property type="entry name" value="TWO-COMPONENT RESPONSE REGULATOR"/>
    <property type="match status" value="1"/>
</dbReference>
<sequence>MFEDEGSWECKDVTEYPSPDLPGTEYKPLNREDGKASSSQESKGLKVTTENFNTSTSGSPQTTPRAASSSLLAQRIFFDESQIGRTSFHKLPEPSLSQRPGIAPYRIILEDVKEKLARTRTRLELQLDNCPCEHDPCDFYETSSQLLEPFLLCYDSLQSCGSGVIADGRLPHLNVPCYCRQKIYLISCEKMYSVLLVDDDRMCLADVKTSLTKWNIYEVTTVCHAFDAMCLMERKSFDLVMMDIHMPEINGFEILKHITQECKTPVALMLEEFNNNQICEGLKNGADTFLIKPIMADDVRDMWQLCEMRKINLEMNNTIVRRSPANVLASSFITENSDDKSTKGTRNIVWTPRLHTRFVEALLIFGYHNAIPKTILEVLNEPTITREQVGSHLQKYRKFVNRILDDKISFKSSKYYNNRNYYSSLVGGNPDIFLINQRREERRTGKQAAPIPPSLPLSPFNKDESFSSTGVNAGPTSPNCTSFIDVASQELGNSIFPTGGNLNMGNSVWSSTTYNNHSQNLNYETNQMDHYNHNTLVQQQNNNFTNGGLFGGVNVNHLFPLTNLISSSGTSTESIHNNFIYEQPLNLGGQGNTIIFNVNNFSGVQILSGTLSWEKVGIFNDVDGDDSVDDEAM</sequence>
<dbReference type="GO" id="GO:0009736">
    <property type="term" value="P:cytokinin-activated signaling pathway"/>
    <property type="evidence" value="ECO:0007669"/>
    <property type="project" value="InterPro"/>
</dbReference>
<evidence type="ECO:0000256" key="3">
    <source>
        <dbReference type="ARBA" id="ARBA00023015"/>
    </source>
</evidence>
<dbReference type="GO" id="GO:0015977">
    <property type="term" value="P:carbon fixation"/>
    <property type="evidence" value="ECO:0007669"/>
    <property type="project" value="InterPro"/>
</dbReference>
<evidence type="ECO:0000256" key="5">
    <source>
        <dbReference type="ARBA" id="ARBA00023242"/>
    </source>
</evidence>
<dbReference type="Gene3D" id="1.20.1440.90">
    <property type="entry name" value="Phosphoenolpyruvate/pyruvate domain"/>
    <property type="match status" value="1"/>
</dbReference>
<evidence type="ECO:0000256" key="1">
    <source>
        <dbReference type="ARBA" id="ARBA00004123"/>
    </source>
</evidence>
<reference evidence="9" key="2">
    <citation type="submission" date="2023-05" db="EMBL/GenBank/DDBJ databases">
        <authorList>
            <person name="Schelkunov M.I."/>
        </authorList>
    </citation>
    <scope>NUCLEOTIDE SEQUENCE</scope>
    <source>
        <strain evidence="9">Hsosn_3</strain>
        <tissue evidence="9">Leaf</tissue>
    </source>
</reference>
<dbReference type="SUPFAM" id="SSF46689">
    <property type="entry name" value="Homeodomain-like"/>
    <property type="match status" value="1"/>
</dbReference>
<evidence type="ECO:0000259" key="8">
    <source>
        <dbReference type="PROSITE" id="PS50110"/>
    </source>
</evidence>
<feature type="compositionally biased region" description="Polar residues" evidence="7">
    <location>
        <begin position="36"/>
        <end position="66"/>
    </location>
</feature>
<organism evidence="9 10">
    <name type="scientific">Heracleum sosnowskyi</name>
    <dbReference type="NCBI Taxonomy" id="360622"/>
    <lineage>
        <taxon>Eukaryota</taxon>
        <taxon>Viridiplantae</taxon>
        <taxon>Streptophyta</taxon>
        <taxon>Embryophyta</taxon>
        <taxon>Tracheophyta</taxon>
        <taxon>Spermatophyta</taxon>
        <taxon>Magnoliopsida</taxon>
        <taxon>eudicotyledons</taxon>
        <taxon>Gunneridae</taxon>
        <taxon>Pentapetalae</taxon>
        <taxon>asterids</taxon>
        <taxon>campanulids</taxon>
        <taxon>Apiales</taxon>
        <taxon>Apiaceae</taxon>
        <taxon>Apioideae</taxon>
        <taxon>apioid superclade</taxon>
        <taxon>Tordylieae</taxon>
        <taxon>Tordyliinae</taxon>
        <taxon>Heracleum</taxon>
    </lineage>
</organism>
<dbReference type="Pfam" id="PF00072">
    <property type="entry name" value="Response_reg"/>
    <property type="match status" value="1"/>
</dbReference>
<comment type="caution">
    <text evidence="9">The sequence shown here is derived from an EMBL/GenBank/DDBJ whole genome shotgun (WGS) entry which is preliminary data.</text>
</comment>
<dbReference type="NCBIfam" id="TIGR01557">
    <property type="entry name" value="myb_SHAQKYF"/>
    <property type="match status" value="1"/>
</dbReference>
<dbReference type="PROSITE" id="PS50110">
    <property type="entry name" value="RESPONSE_REGULATORY"/>
    <property type="match status" value="1"/>
</dbReference>
<evidence type="ECO:0000256" key="2">
    <source>
        <dbReference type="ARBA" id="ARBA00023012"/>
    </source>
</evidence>